<evidence type="ECO:0000313" key="1">
    <source>
        <dbReference type="EMBL" id="VFU58405.1"/>
    </source>
</evidence>
<dbReference type="AlphaFoldDB" id="A0A6N2MVA2"/>
<organism evidence="1">
    <name type="scientific">Salix viminalis</name>
    <name type="common">Common osier</name>
    <name type="synonym">Basket willow</name>
    <dbReference type="NCBI Taxonomy" id="40686"/>
    <lineage>
        <taxon>Eukaryota</taxon>
        <taxon>Viridiplantae</taxon>
        <taxon>Streptophyta</taxon>
        <taxon>Embryophyta</taxon>
        <taxon>Tracheophyta</taxon>
        <taxon>Spermatophyta</taxon>
        <taxon>Magnoliopsida</taxon>
        <taxon>eudicotyledons</taxon>
        <taxon>Gunneridae</taxon>
        <taxon>Pentapetalae</taxon>
        <taxon>rosids</taxon>
        <taxon>fabids</taxon>
        <taxon>Malpighiales</taxon>
        <taxon>Salicaceae</taxon>
        <taxon>Saliceae</taxon>
        <taxon>Salix</taxon>
    </lineage>
</organism>
<protein>
    <submittedName>
        <fullName evidence="1">Uncharacterized protein</fullName>
    </submittedName>
</protein>
<sequence length="64" mass="7380">MEVTDAKHYGNGNVGVHNILRQEELKPRFGVYVCGIVLENHQEDNNDCRKSSRKFQGMRTFVIT</sequence>
<dbReference type="EMBL" id="CAADRP010001985">
    <property type="protein sequence ID" value="VFU58405.1"/>
    <property type="molecule type" value="Genomic_DNA"/>
</dbReference>
<reference evidence="1" key="1">
    <citation type="submission" date="2019-03" db="EMBL/GenBank/DDBJ databases">
        <authorList>
            <person name="Mank J."/>
            <person name="Almeida P."/>
        </authorList>
    </citation>
    <scope>NUCLEOTIDE SEQUENCE</scope>
    <source>
        <strain evidence="1">78183</strain>
    </source>
</reference>
<name>A0A6N2MVA2_SALVM</name>
<proteinExistence type="predicted"/>
<gene>
    <name evidence="1" type="ORF">SVIM_LOCUS426515</name>
</gene>
<accession>A0A6N2MVA2</accession>